<keyword evidence="1" id="KW-0378">Hydrolase</keyword>
<accession>A0A095WYX6</accession>
<dbReference type="GeneID" id="79021740"/>
<dbReference type="EMBL" id="JRMW01000043">
    <property type="protein sequence ID" value="KGF03010.1"/>
    <property type="molecule type" value="Genomic_DNA"/>
</dbReference>
<dbReference type="eggNOG" id="ENOG50339AS">
    <property type="taxonomic scope" value="Bacteria"/>
</dbReference>
<comment type="caution">
    <text evidence="1">The sequence shown here is derived from an EMBL/GenBank/DDBJ whole genome shotgun (WGS) entry which is preliminary data.</text>
</comment>
<organism evidence="1 2">
    <name type="scientific">Anaerococcus lactolyticus S7-1-13</name>
    <dbReference type="NCBI Taxonomy" id="1284686"/>
    <lineage>
        <taxon>Bacteria</taxon>
        <taxon>Bacillati</taxon>
        <taxon>Bacillota</taxon>
        <taxon>Tissierellia</taxon>
        <taxon>Tissierellales</taxon>
        <taxon>Peptoniphilaceae</taxon>
        <taxon>Anaerococcus</taxon>
    </lineage>
</organism>
<dbReference type="RefSeq" id="WP_004838473.1">
    <property type="nucleotide sequence ID" value="NZ_JRMW01000043.1"/>
</dbReference>
<name>A0A095WYX6_9FIRM</name>
<evidence type="ECO:0000313" key="1">
    <source>
        <dbReference type="EMBL" id="KGF03010.1"/>
    </source>
</evidence>
<dbReference type="OrthoDB" id="1754035at2"/>
<proteinExistence type="predicted"/>
<dbReference type="AlphaFoldDB" id="A0A095WYX6"/>
<sequence length="55" mass="6597">MCDEHNINTEMKTDKKDKQMINQIDGWNIEVKFNENGFSLENLVEEYIKEKISVY</sequence>
<gene>
    <name evidence="1" type="ORF">HMPREF1630_08405</name>
</gene>
<protein>
    <submittedName>
        <fullName evidence="1">Aminoacyl-tRNA hydrolase</fullName>
    </submittedName>
</protein>
<evidence type="ECO:0000313" key="2">
    <source>
        <dbReference type="Proteomes" id="UP000029579"/>
    </source>
</evidence>
<reference evidence="1 2" key="1">
    <citation type="submission" date="2014-07" db="EMBL/GenBank/DDBJ databases">
        <authorList>
            <person name="McCorrison J."/>
            <person name="Sanka R."/>
            <person name="Torralba M."/>
            <person name="Gillis M."/>
            <person name="Haft D.H."/>
            <person name="Methe B."/>
            <person name="Sutton G."/>
            <person name="Nelson K.E."/>
        </authorList>
    </citation>
    <scope>NUCLEOTIDE SEQUENCE [LARGE SCALE GENOMIC DNA]</scope>
    <source>
        <strain evidence="1 2">S7-1-13</strain>
    </source>
</reference>
<dbReference type="Proteomes" id="UP000029579">
    <property type="component" value="Unassembled WGS sequence"/>
</dbReference>
<dbReference type="GO" id="GO:0016787">
    <property type="term" value="F:hydrolase activity"/>
    <property type="evidence" value="ECO:0007669"/>
    <property type="project" value="UniProtKB-KW"/>
</dbReference>